<gene>
    <name evidence="1" type="ORF">AVL57_00740</name>
</gene>
<evidence type="ECO:0000313" key="2">
    <source>
        <dbReference type="Proteomes" id="UP000056750"/>
    </source>
</evidence>
<reference evidence="1 2" key="1">
    <citation type="submission" date="2015-12" db="EMBL/GenBank/DDBJ databases">
        <title>Intraspecies pangenome expansion in the marine bacterium Alteromonas.</title>
        <authorList>
            <person name="Lopez-Perez M."/>
            <person name="Rodriguez-Valera F."/>
        </authorList>
    </citation>
    <scope>NUCLEOTIDE SEQUENCE [LARGE SCALE GENOMIC DNA]</scope>
    <source>
        <strain evidence="1 2">LMG 21861</strain>
        <plasmid evidence="1 2">pASTE61-200</plasmid>
    </source>
</reference>
<sequence>MKEDKIWQDYLFKNLDKFLNGLTENDFIDGEKLNSSDIEIDKSIPKNTYISLRKYINQDAIKSLQNRFRAHKHRQKTGIKNIQLKENYLIMLEKFKNLVGAETLEETIDFLLSPDYRDYEHDVNQAKAQLAENSFSGTEVMTENFAKRLKNYDRERLSLIIEMAFNEGWRSAKQSKKRTGNPRKEALSQSDLYNDVVKLITKGNDGDY</sequence>
<dbReference type="Proteomes" id="UP000056750">
    <property type="component" value="Plasmid pASTE61-200"/>
</dbReference>
<keyword evidence="1" id="KW-0614">Plasmid</keyword>
<keyword evidence="2" id="KW-1185">Reference proteome</keyword>
<geneLocation type="plasmid" evidence="1 2">
    <name>pASTE61-200</name>
</geneLocation>
<protein>
    <recommendedName>
        <fullName evidence="3">Regulatory protein RecX</fullName>
    </recommendedName>
</protein>
<evidence type="ECO:0000313" key="1">
    <source>
        <dbReference type="EMBL" id="AMJ76700.1"/>
    </source>
</evidence>
<dbReference type="RefSeq" id="WP_061093741.1">
    <property type="nucleotide sequence ID" value="NZ_CP013927.1"/>
</dbReference>
<organism evidence="1 2">
    <name type="scientific">Alteromonas stellipolaris</name>
    <dbReference type="NCBI Taxonomy" id="233316"/>
    <lineage>
        <taxon>Bacteria</taxon>
        <taxon>Pseudomonadati</taxon>
        <taxon>Pseudomonadota</taxon>
        <taxon>Gammaproteobacteria</taxon>
        <taxon>Alteromonadales</taxon>
        <taxon>Alteromonadaceae</taxon>
        <taxon>Alteromonas/Salinimonas group</taxon>
        <taxon>Alteromonas</taxon>
    </lineage>
</organism>
<accession>A0ABN4LUY2</accession>
<proteinExistence type="predicted"/>
<dbReference type="EMBL" id="CP013927">
    <property type="protein sequence ID" value="AMJ76700.1"/>
    <property type="molecule type" value="Genomic_DNA"/>
</dbReference>
<evidence type="ECO:0008006" key="3">
    <source>
        <dbReference type="Google" id="ProtNLM"/>
    </source>
</evidence>
<name>A0ABN4LUY2_9ALTE</name>